<protein>
    <submittedName>
        <fullName evidence="1">Uncharacterized protein</fullName>
    </submittedName>
</protein>
<name>A0A2Z6MKK1_TRISU</name>
<keyword evidence="2" id="KW-1185">Reference proteome</keyword>
<accession>A0A2Z6MKK1</accession>
<dbReference type="AlphaFoldDB" id="A0A2Z6MKK1"/>
<sequence>MGDKLLTLKHNACPKKHLAFSKIFYIPYIPLYNHLFIITKSLPNTPLPPVTAFNYSCEYIHYFPSYPPNNHEPNIIKAALYSSKF</sequence>
<gene>
    <name evidence="1" type="ORF">TSUD_152090</name>
</gene>
<dbReference type="Proteomes" id="UP000242715">
    <property type="component" value="Unassembled WGS sequence"/>
</dbReference>
<proteinExistence type="predicted"/>
<organism evidence="1 2">
    <name type="scientific">Trifolium subterraneum</name>
    <name type="common">Subterranean clover</name>
    <dbReference type="NCBI Taxonomy" id="3900"/>
    <lineage>
        <taxon>Eukaryota</taxon>
        <taxon>Viridiplantae</taxon>
        <taxon>Streptophyta</taxon>
        <taxon>Embryophyta</taxon>
        <taxon>Tracheophyta</taxon>
        <taxon>Spermatophyta</taxon>
        <taxon>Magnoliopsida</taxon>
        <taxon>eudicotyledons</taxon>
        <taxon>Gunneridae</taxon>
        <taxon>Pentapetalae</taxon>
        <taxon>rosids</taxon>
        <taxon>fabids</taxon>
        <taxon>Fabales</taxon>
        <taxon>Fabaceae</taxon>
        <taxon>Papilionoideae</taxon>
        <taxon>50 kb inversion clade</taxon>
        <taxon>NPAAA clade</taxon>
        <taxon>Hologalegina</taxon>
        <taxon>IRL clade</taxon>
        <taxon>Trifolieae</taxon>
        <taxon>Trifolium</taxon>
    </lineage>
</organism>
<reference evidence="2" key="1">
    <citation type="journal article" date="2017" name="Front. Plant Sci.">
        <title>Climate Clever Clovers: New Paradigm to Reduce the Environmental Footprint of Ruminants by Breeding Low Methanogenic Forages Utilizing Haplotype Variation.</title>
        <authorList>
            <person name="Kaur P."/>
            <person name="Appels R."/>
            <person name="Bayer P.E."/>
            <person name="Keeble-Gagnere G."/>
            <person name="Wang J."/>
            <person name="Hirakawa H."/>
            <person name="Shirasawa K."/>
            <person name="Vercoe P."/>
            <person name="Stefanova K."/>
            <person name="Durmic Z."/>
            <person name="Nichols P."/>
            <person name="Revell C."/>
            <person name="Isobe S.N."/>
            <person name="Edwards D."/>
            <person name="Erskine W."/>
        </authorList>
    </citation>
    <scope>NUCLEOTIDE SEQUENCE [LARGE SCALE GENOMIC DNA]</scope>
    <source>
        <strain evidence="2">cv. Daliak</strain>
    </source>
</reference>
<evidence type="ECO:0000313" key="2">
    <source>
        <dbReference type="Proteomes" id="UP000242715"/>
    </source>
</evidence>
<dbReference type="EMBL" id="DF973514">
    <property type="protein sequence ID" value="GAU33054.1"/>
    <property type="molecule type" value="Genomic_DNA"/>
</dbReference>
<evidence type="ECO:0000313" key="1">
    <source>
        <dbReference type="EMBL" id="GAU33054.1"/>
    </source>
</evidence>